<sequence length="145" mass="15886">MLYMLGTLSIDTRPFSIDTMERQATASIVSKPVIGALPPKEFTGEGEDEITLSGQILPVRIGGLDELEIAHQMRRAGARFPLMRGDGYRYGWFAITSITESHSELTRTGVPFVVKHSITMIKTEPDAGAGQQIIQGLLSLFNALH</sequence>
<reference evidence="1 2" key="1">
    <citation type="submission" date="2020-06" db="EMBL/GenBank/DDBJ databases">
        <title>Rhizobium sp.nov. isolated from the tomato plant.</title>
        <authorList>
            <person name="Thin K.K."/>
            <person name="Zhang X."/>
            <person name="He S."/>
        </authorList>
    </citation>
    <scope>NUCLEOTIDE SEQUENCE [LARGE SCALE GENOMIC DNA]</scope>
    <source>
        <strain evidence="1 2">DBTS2</strain>
    </source>
</reference>
<organism evidence="1 2">
    <name type="scientific">Mycoplana rhizolycopersici</name>
    <dbReference type="NCBI Taxonomy" id="2746702"/>
    <lineage>
        <taxon>Bacteria</taxon>
        <taxon>Pseudomonadati</taxon>
        <taxon>Pseudomonadota</taxon>
        <taxon>Alphaproteobacteria</taxon>
        <taxon>Hyphomicrobiales</taxon>
        <taxon>Rhizobiaceae</taxon>
        <taxon>Mycoplana</taxon>
    </lineage>
</organism>
<dbReference type="RefSeq" id="WP_176950068.1">
    <property type="nucleotide sequence ID" value="NZ_JABXYK010000006.1"/>
</dbReference>
<comment type="caution">
    <text evidence="1">The sequence shown here is derived from an EMBL/GenBank/DDBJ whole genome shotgun (WGS) entry which is preliminary data.</text>
</comment>
<accession>A0ABX2QIA3</accession>
<dbReference type="Pfam" id="PF06995">
    <property type="entry name" value="Phage_P2_GpU"/>
    <property type="match status" value="1"/>
</dbReference>
<dbReference type="EMBL" id="JABXYK010000006">
    <property type="protein sequence ID" value="NVP56101.1"/>
    <property type="molecule type" value="Genomic_DNA"/>
</dbReference>
<proteinExistence type="predicted"/>
<protein>
    <submittedName>
        <fullName evidence="1">Phage tail protein</fullName>
    </submittedName>
</protein>
<dbReference type="Proteomes" id="UP000659172">
    <property type="component" value="Unassembled WGS sequence"/>
</dbReference>
<evidence type="ECO:0000313" key="2">
    <source>
        <dbReference type="Proteomes" id="UP000659172"/>
    </source>
</evidence>
<gene>
    <name evidence="1" type="ORF">HV823_12645</name>
</gene>
<keyword evidence="2" id="KW-1185">Reference proteome</keyword>
<evidence type="ECO:0000313" key="1">
    <source>
        <dbReference type="EMBL" id="NVP56101.1"/>
    </source>
</evidence>
<dbReference type="InterPro" id="IPR009734">
    <property type="entry name" value="Myoviridae_GpU"/>
</dbReference>
<name>A0ABX2QIA3_9HYPH</name>